<accession>A0AA42I7S1</accession>
<dbReference type="EMBL" id="JAOEEO010000001">
    <property type="protein sequence ID" value="MDH0562887.1"/>
    <property type="molecule type" value="Genomic_DNA"/>
</dbReference>
<protein>
    <submittedName>
        <fullName evidence="2">Uncharacterized protein</fullName>
    </submittedName>
</protein>
<comment type="caution">
    <text evidence="2">The sequence shown here is derived from an EMBL/GenBank/DDBJ whole genome shotgun (WGS) entry which is preliminary data.</text>
</comment>
<gene>
    <name evidence="2" type="ORF">N7644_04230</name>
</gene>
<feature type="chain" id="PRO_5041351565" evidence="1">
    <location>
        <begin position="20"/>
        <end position="143"/>
    </location>
</feature>
<feature type="signal peptide" evidence="1">
    <location>
        <begin position="1"/>
        <end position="19"/>
    </location>
</feature>
<proteinExistence type="predicted"/>
<keyword evidence="1" id="KW-0732">Signal</keyword>
<name>A0AA42I7S1_9GAMM</name>
<evidence type="ECO:0000256" key="1">
    <source>
        <dbReference type="SAM" id="SignalP"/>
    </source>
</evidence>
<dbReference type="Proteomes" id="UP001159329">
    <property type="component" value="Unassembled WGS sequence"/>
</dbReference>
<evidence type="ECO:0000313" key="3">
    <source>
        <dbReference type="Proteomes" id="UP001159329"/>
    </source>
</evidence>
<organism evidence="2 3">
    <name type="scientific">Acinetobacter courvalinii</name>
    <dbReference type="NCBI Taxonomy" id="280147"/>
    <lineage>
        <taxon>Bacteria</taxon>
        <taxon>Pseudomonadati</taxon>
        <taxon>Pseudomonadota</taxon>
        <taxon>Gammaproteobacteria</taxon>
        <taxon>Moraxellales</taxon>
        <taxon>Moraxellaceae</taxon>
        <taxon>Acinetobacter</taxon>
    </lineage>
</organism>
<dbReference type="AlphaFoldDB" id="A0AA42I7S1"/>
<evidence type="ECO:0000313" key="2">
    <source>
        <dbReference type="EMBL" id="MDH0562887.1"/>
    </source>
</evidence>
<dbReference type="RefSeq" id="WP_279695198.1">
    <property type="nucleotide sequence ID" value="NZ_JAOEEO010000001.1"/>
</dbReference>
<reference evidence="2" key="1">
    <citation type="submission" date="2022-09" db="EMBL/GenBank/DDBJ databases">
        <title>Intensive care unit water sources are persistently colonized with multi-drug resistant bacteria and are the site of extensive horizontal gene transfer of antibiotic resistance genes.</title>
        <authorList>
            <person name="Diorio-Toth L."/>
        </authorList>
    </citation>
    <scope>NUCLEOTIDE SEQUENCE</scope>
    <source>
        <strain evidence="2">GD04005</strain>
    </source>
</reference>
<sequence>MVKILLFFMSLVLISPAYSADDFFEKKPSILIAKDEDIHNKNNNSENVDFFELSNQLKMKWANHNFNQAAQGYRDPFQTSGMSAYDKAQYSNQNKSLDNKSYSKIMESTPDRRVISQEEYQQHMKQYRKKEIDDRDLLYLLDK</sequence>